<keyword evidence="4" id="KW-1185">Reference proteome</keyword>
<gene>
    <name evidence="3" type="ORF">MAR_032297</name>
</gene>
<name>A0ABY7F688_MYAAR</name>
<dbReference type="Gene3D" id="2.60.40.10">
    <property type="entry name" value="Immunoglobulins"/>
    <property type="match status" value="1"/>
</dbReference>
<accession>A0ABY7F688</accession>
<evidence type="ECO:0000259" key="2">
    <source>
        <dbReference type="PROSITE" id="PS50835"/>
    </source>
</evidence>
<evidence type="ECO:0000256" key="1">
    <source>
        <dbReference type="ARBA" id="ARBA00023157"/>
    </source>
</evidence>
<evidence type="ECO:0000313" key="4">
    <source>
        <dbReference type="Proteomes" id="UP001164746"/>
    </source>
</evidence>
<dbReference type="InterPro" id="IPR013162">
    <property type="entry name" value="CD80_C2-set"/>
</dbReference>
<dbReference type="SUPFAM" id="SSF48726">
    <property type="entry name" value="Immunoglobulin"/>
    <property type="match status" value="1"/>
</dbReference>
<organism evidence="3 4">
    <name type="scientific">Mya arenaria</name>
    <name type="common">Soft-shell clam</name>
    <dbReference type="NCBI Taxonomy" id="6604"/>
    <lineage>
        <taxon>Eukaryota</taxon>
        <taxon>Metazoa</taxon>
        <taxon>Spiralia</taxon>
        <taxon>Lophotrochozoa</taxon>
        <taxon>Mollusca</taxon>
        <taxon>Bivalvia</taxon>
        <taxon>Autobranchia</taxon>
        <taxon>Heteroconchia</taxon>
        <taxon>Euheterodonta</taxon>
        <taxon>Imparidentia</taxon>
        <taxon>Neoheterodontei</taxon>
        <taxon>Myida</taxon>
        <taxon>Myoidea</taxon>
        <taxon>Myidae</taxon>
        <taxon>Mya</taxon>
    </lineage>
</organism>
<dbReference type="Proteomes" id="UP001164746">
    <property type="component" value="Chromosome 10"/>
</dbReference>
<feature type="domain" description="Ig-like" evidence="2">
    <location>
        <begin position="46"/>
        <end position="147"/>
    </location>
</feature>
<dbReference type="InterPro" id="IPR036179">
    <property type="entry name" value="Ig-like_dom_sf"/>
</dbReference>
<feature type="non-terminal residue" evidence="3">
    <location>
        <position position="154"/>
    </location>
</feature>
<reference evidence="3" key="1">
    <citation type="submission" date="2022-11" db="EMBL/GenBank/DDBJ databases">
        <title>Centuries of genome instability and evolution in soft-shell clam transmissible cancer (bioRxiv).</title>
        <authorList>
            <person name="Hart S.F.M."/>
            <person name="Yonemitsu M.A."/>
            <person name="Giersch R.M."/>
            <person name="Beal B.F."/>
            <person name="Arriagada G."/>
            <person name="Davis B.W."/>
            <person name="Ostrander E.A."/>
            <person name="Goff S.P."/>
            <person name="Metzger M.J."/>
        </authorList>
    </citation>
    <scope>NUCLEOTIDE SEQUENCE</scope>
    <source>
        <strain evidence="3">MELC-2E11</strain>
        <tissue evidence="3">Siphon/mantle</tissue>
    </source>
</reference>
<feature type="non-terminal residue" evidence="3">
    <location>
        <position position="1"/>
    </location>
</feature>
<dbReference type="InterPro" id="IPR007110">
    <property type="entry name" value="Ig-like_dom"/>
</dbReference>
<keyword evidence="1" id="KW-1015">Disulfide bond</keyword>
<dbReference type="Pfam" id="PF08205">
    <property type="entry name" value="C2-set_2"/>
    <property type="match status" value="1"/>
</dbReference>
<proteinExistence type="predicted"/>
<sequence>PISNISLFTEKPFVTVSENKSALVQCVCHGGIPAGQITWFYNKVLPYFVEITHPRTQFVTAYEDKIVYFECVTSPGYPASVITWYKLTNRKEVITNAGGSSTTEMKDRTIVTRSWVSLTFSISDDWTFVYCTANNSAGTLTSRNRAAVHVHKVT</sequence>
<protein>
    <recommendedName>
        <fullName evidence="2">Ig-like domain-containing protein</fullName>
    </recommendedName>
</protein>
<dbReference type="EMBL" id="CP111021">
    <property type="protein sequence ID" value="WAR17703.1"/>
    <property type="molecule type" value="Genomic_DNA"/>
</dbReference>
<evidence type="ECO:0000313" key="3">
    <source>
        <dbReference type="EMBL" id="WAR17703.1"/>
    </source>
</evidence>
<dbReference type="InterPro" id="IPR013783">
    <property type="entry name" value="Ig-like_fold"/>
</dbReference>
<dbReference type="PROSITE" id="PS50835">
    <property type="entry name" value="IG_LIKE"/>
    <property type="match status" value="1"/>
</dbReference>